<protein>
    <submittedName>
        <fullName evidence="1">Uncharacterized protein</fullName>
    </submittedName>
</protein>
<dbReference type="Proteomes" id="UP000075411">
    <property type="component" value="Unassembled WGS sequence"/>
</dbReference>
<gene>
    <name evidence="1" type="ORF">AD947_03875</name>
</gene>
<dbReference type="PATRIC" id="fig|104102.12.peg.3331"/>
<dbReference type="EMBL" id="LHZT01000104">
    <property type="protein sequence ID" value="KXV59512.1"/>
    <property type="molecule type" value="Genomic_DNA"/>
</dbReference>
<evidence type="ECO:0000313" key="2">
    <source>
        <dbReference type="Proteomes" id="UP000075411"/>
    </source>
</evidence>
<name>A0A149U2B7_9PROT</name>
<sequence>MSQSEQDSGSHEEDLFGLSPYRLRKLQIKKAADVLRIIAEPLLVEEIKGNQAQDELQWQRWKRSIDALNKRVLSRIRSVPEDFRLSDQVMMRQVLTEALAGQTKVYQSPEAHAILTAIVNEAWQDVHGWRR</sequence>
<evidence type="ECO:0000313" key="1">
    <source>
        <dbReference type="EMBL" id="KXV59512.1"/>
    </source>
</evidence>
<accession>A0A149U2B7</accession>
<reference evidence="1 2" key="1">
    <citation type="submission" date="2015-06" db="EMBL/GenBank/DDBJ databases">
        <title>Improved classification and identification of acetic acid bacteria using matrix-assisted laser desorption/ionization time-of-flight mass spectrometry; Gluconobacter nephelii and Gluconobacter uchimurae are later heterotypic synonyms of Gluconobacter japonicus and Gluconobacter oxydans, respectively.</title>
        <authorList>
            <person name="Li L."/>
            <person name="Cleenwerck I."/>
            <person name="De Vuyst L."/>
            <person name="Vandamme P."/>
        </authorList>
    </citation>
    <scope>NUCLEOTIDE SEQUENCE [LARGE SCALE GENOMIC DNA]</scope>
    <source>
        <strain evidence="1 2">LMG 1663</strain>
    </source>
</reference>
<comment type="caution">
    <text evidence="1">The sequence shown here is derived from an EMBL/GenBank/DDBJ whole genome shotgun (WGS) entry which is preliminary data.</text>
</comment>
<dbReference type="RefSeq" id="WP_061487546.1">
    <property type="nucleotide sequence ID" value="NZ_LHZT01000104.1"/>
</dbReference>
<proteinExistence type="predicted"/>
<dbReference type="AlphaFoldDB" id="A0A149U2B7"/>
<organism evidence="1 2">
    <name type="scientific">Acetobacter tropicalis</name>
    <dbReference type="NCBI Taxonomy" id="104102"/>
    <lineage>
        <taxon>Bacteria</taxon>
        <taxon>Pseudomonadati</taxon>
        <taxon>Pseudomonadota</taxon>
        <taxon>Alphaproteobacteria</taxon>
        <taxon>Acetobacterales</taxon>
        <taxon>Acetobacteraceae</taxon>
        <taxon>Acetobacter</taxon>
    </lineage>
</organism>